<evidence type="ECO:0000313" key="2">
    <source>
        <dbReference type="EMBL" id="KAH7983892.1"/>
    </source>
</evidence>
<sequence length="114" mass="13255">MLSANRQRTWLARRRRANFDEQNPNESRPRCSTRRTQTGRRRLYDSATAASMQALRHMSARKNGVMKNGKRRPNGAEHWPMRVDEAECGSLPMTETRDRKTRCGVCTSQHSHEN</sequence>
<organism evidence="2 3">
    <name type="scientific">Rhipicephalus sanguineus</name>
    <name type="common">Brown dog tick</name>
    <name type="synonym">Ixodes sanguineus</name>
    <dbReference type="NCBI Taxonomy" id="34632"/>
    <lineage>
        <taxon>Eukaryota</taxon>
        <taxon>Metazoa</taxon>
        <taxon>Ecdysozoa</taxon>
        <taxon>Arthropoda</taxon>
        <taxon>Chelicerata</taxon>
        <taxon>Arachnida</taxon>
        <taxon>Acari</taxon>
        <taxon>Parasitiformes</taxon>
        <taxon>Ixodida</taxon>
        <taxon>Ixodoidea</taxon>
        <taxon>Ixodidae</taxon>
        <taxon>Rhipicephalinae</taxon>
        <taxon>Rhipicephalus</taxon>
        <taxon>Rhipicephalus</taxon>
    </lineage>
</organism>
<proteinExistence type="predicted"/>
<comment type="caution">
    <text evidence="2">The sequence shown here is derived from an EMBL/GenBank/DDBJ whole genome shotgun (WGS) entry which is preliminary data.</text>
</comment>
<dbReference type="EMBL" id="JABSTV010001245">
    <property type="protein sequence ID" value="KAH7983892.1"/>
    <property type="molecule type" value="Genomic_DNA"/>
</dbReference>
<evidence type="ECO:0000256" key="1">
    <source>
        <dbReference type="SAM" id="MobiDB-lite"/>
    </source>
</evidence>
<dbReference type="AlphaFoldDB" id="A0A9D4YQ57"/>
<reference evidence="2" key="2">
    <citation type="submission" date="2021-09" db="EMBL/GenBank/DDBJ databases">
        <authorList>
            <person name="Jia N."/>
            <person name="Wang J."/>
            <person name="Shi W."/>
            <person name="Du L."/>
            <person name="Sun Y."/>
            <person name="Zhan W."/>
            <person name="Jiang J."/>
            <person name="Wang Q."/>
            <person name="Zhang B."/>
            <person name="Ji P."/>
            <person name="Sakyi L.B."/>
            <person name="Cui X."/>
            <person name="Yuan T."/>
            <person name="Jiang B."/>
            <person name="Yang W."/>
            <person name="Lam T.T.-Y."/>
            <person name="Chang Q."/>
            <person name="Ding S."/>
            <person name="Wang X."/>
            <person name="Zhu J."/>
            <person name="Ruan X."/>
            <person name="Zhao L."/>
            <person name="Wei J."/>
            <person name="Que T."/>
            <person name="Du C."/>
            <person name="Cheng J."/>
            <person name="Dai P."/>
            <person name="Han X."/>
            <person name="Huang E."/>
            <person name="Gao Y."/>
            <person name="Liu J."/>
            <person name="Shao H."/>
            <person name="Ye R."/>
            <person name="Li L."/>
            <person name="Wei W."/>
            <person name="Wang X."/>
            <person name="Wang C."/>
            <person name="Huo Q."/>
            <person name="Li W."/>
            <person name="Guo W."/>
            <person name="Chen H."/>
            <person name="Chen S."/>
            <person name="Zhou L."/>
            <person name="Zhou L."/>
            <person name="Ni X."/>
            <person name="Tian J."/>
            <person name="Zhou Y."/>
            <person name="Sheng Y."/>
            <person name="Liu T."/>
            <person name="Pan Y."/>
            <person name="Xia L."/>
            <person name="Li J."/>
            <person name="Zhao F."/>
            <person name="Cao W."/>
        </authorList>
    </citation>
    <scope>NUCLEOTIDE SEQUENCE</scope>
    <source>
        <strain evidence="2">Rsan-2018</strain>
        <tissue evidence="2">Larvae</tissue>
    </source>
</reference>
<keyword evidence="3" id="KW-1185">Reference proteome</keyword>
<gene>
    <name evidence="2" type="ORF">HPB52_015077</name>
</gene>
<dbReference type="Proteomes" id="UP000821837">
    <property type="component" value="Chromosome 1"/>
</dbReference>
<name>A0A9D4YQ57_RHISA</name>
<evidence type="ECO:0000313" key="3">
    <source>
        <dbReference type="Proteomes" id="UP000821837"/>
    </source>
</evidence>
<feature type="compositionally biased region" description="Basic residues" evidence="1">
    <location>
        <begin position="31"/>
        <end position="40"/>
    </location>
</feature>
<protein>
    <submittedName>
        <fullName evidence="2">Uncharacterized protein</fullName>
    </submittedName>
</protein>
<accession>A0A9D4YQ57</accession>
<feature type="region of interest" description="Disordered" evidence="1">
    <location>
        <begin position="58"/>
        <end position="114"/>
    </location>
</feature>
<feature type="region of interest" description="Disordered" evidence="1">
    <location>
        <begin position="1"/>
        <end position="40"/>
    </location>
</feature>
<feature type="compositionally biased region" description="Low complexity" evidence="1">
    <location>
        <begin position="1"/>
        <end position="10"/>
    </location>
</feature>
<reference evidence="2" key="1">
    <citation type="journal article" date="2020" name="Cell">
        <title>Large-Scale Comparative Analyses of Tick Genomes Elucidate Their Genetic Diversity and Vector Capacities.</title>
        <authorList>
            <consortium name="Tick Genome and Microbiome Consortium (TIGMIC)"/>
            <person name="Jia N."/>
            <person name="Wang J."/>
            <person name="Shi W."/>
            <person name="Du L."/>
            <person name="Sun Y."/>
            <person name="Zhan W."/>
            <person name="Jiang J.F."/>
            <person name="Wang Q."/>
            <person name="Zhang B."/>
            <person name="Ji P."/>
            <person name="Bell-Sakyi L."/>
            <person name="Cui X.M."/>
            <person name="Yuan T.T."/>
            <person name="Jiang B.G."/>
            <person name="Yang W.F."/>
            <person name="Lam T.T."/>
            <person name="Chang Q.C."/>
            <person name="Ding S.J."/>
            <person name="Wang X.J."/>
            <person name="Zhu J.G."/>
            <person name="Ruan X.D."/>
            <person name="Zhao L."/>
            <person name="Wei J.T."/>
            <person name="Ye R.Z."/>
            <person name="Que T.C."/>
            <person name="Du C.H."/>
            <person name="Zhou Y.H."/>
            <person name="Cheng J.X."/>
            <person name="Dai P.F."/>
            <person name="Guo W.B."/>
            <person name="Han X.H."/>
            <person name="Huang E.J."/>
            <person name="Li L.F."/>
            <person name="Wei W."/>
            <person name="Gao Y.C."/>
            <person name="Liu J.Z."/>
            <person name="Shao H.Z."/>
            <person name="Wang X."/>
            <person name="Wang C.C."/>
            <person name="Yang T.C."/>
            <person name="Huo Q.B."/>
            <person name="Li W."/>
            <person name="Chen H.Y."/>
            <person name="Chen S.E."/>
            <person name="Zhou L.G."/>
            <person name="Ni X.B."/>
            <person name="Tian J.H."/>
            <person name="Sheng Y."/>
            <person name="Liu T."/>
            <person name="Pan Y.S."/>
            <person name="Xia L.Y."/>
            <person name="Li J."/>
            <person name="Zhao F."/>
            <person name="Cao W.C."/>
        </authorList>
    </citation>
    <scope>NUCLEOTIDE SEQUENCE</scope>
    <source>
        <strain evidence="2">Rsan-2018</strain>
    </source>
</reference>
<dbReference type="VEuPathDB" id="VectorBase:RSAN_034328"/>